<dbReference type="AlphaFoldDB" id="A0A9Q0NBC8"/>
<accession>A0A9Q0NBC8</accession>
<evidence type="ECO:0000256" key="1">
    <source>
        <dbReference type="SAM" id="SignalP"/>
    </source>
</evidence>
<reference evidence="2" key="1">
    <citation type="submission" date="2022-07" db="EMBL/GenBank/DDBJ databases">
        <authorList>
            <person name="Trinca V."/>
            <person name="Uliana J.V.C."/>
            <person name="Torres T.T."/>
            <person name="Ward R.J."/>
            <person name="Monesi N."/>
        </authorList>
    </citation>
    <scope>NUCLEOTIDE SEQUENCE</scope>
    <source>
        <strain evidence="2">HSMRA1968</strain>
        <tissue evidence="2">Whole embryos</tissue>
    </source>
</reference>
<feature type="chain" id="PRO_5040302733" evidence="1">
    <location>
        <begin position="23"/>
        <end position="168"/>
    </location>
</feature>
<comment type="caution">
    <text evidence="2">The sequence shown here is derived from an EMBL/GenBank/DDBJ whole genome shotgun (WGS) entry which is preliminary data.</text>
</comment>
<protein>
    <submittedName>
        <fullName evidence="2">Uncharacterized protein</fullName>
    </submittedName>
</protein>
<keyword evidence="3" id="KW-1185">Reference proteome</keyword>
<sequence length="168" mass="18811">MSHKMIACTLLVVMGLITITYGFSGRKNIDDSNSTPTNSKFLAVDSNEGPEAGVQSNREYSSNPEESIFFDADVNNVSVDHSDPVETDSLIDEHERFLEDLDLGQVDEIAKHYYGLIKQKDRGGLIYPSDSVYRITILADLVFTAALKESKQKGKKFLKQKFTLDRLV</sequence>
<proteinExistence type="predicted"/>
<organism evidence="2 3">
    <name type="scientific">Pseudolycoriella hygida</name>
    <dbReference type="NCBI Taxonomy" id="35572"/>
    <lineage>
        <taxon>Eukaryota</taxon>
        <taxon>Metazoa</taxon>
        <taxon>Ecdysozoa</taxon>
        <taxon>Arthropoda</taxon>
        <taxon>Hexapoda</taxon>
        <taxon>Insecta</taxon>
        <taxon>Pterygota</taxon>
        <taxon>Neoptera</taxon>
        <taxon>Endopterygota</taxon>
        <taxon>Diptera</taxon>
        <taxon>Nematocera</taxon>
        <taxon>Sciaroidea</taxon>
        <taxon>Sciaridae</taxon>
        <taxon>Pseudolycoriella</taxon>
    </lineage>
</organism>
<feature type="non-terminal residue" evidence="2">
    <location>
        <position position="168"/>
    </location>
</feature>
<name>A0A9Q0NBC8_9DIPT</name>
<gene>
    <name evidence="2" type="ORF">Bhyg_02425</name>
</gene>
<evidence type="ECO:0000313" key="3">
    <source>
        <dbReference type="Proteomes" id="UP001151699"/>
    </source>
</evidence>
<dbReference type="Proteomes" id="UP001151699">
    <property type="component" value="Chromosome A"/>
</dbReference>
<feature type="signal peptide" evidence="1">
    <location>
        <begin position="1"/>
        <end position="22"/>
    </location>
</feature>
<dbReference type="EMBL" id="WJQU01000001">
    <property type="protein sequence ID" value="KAJ6647205.1"/>
    <property type="molecule type" value="Genomic_DNA"/>
</dbReference>
<evidence type="ECO:0000313" key="2">
    <source>
        <dbReference type="EMBL" id="KAJ6647205.1"/>
    </source>
</evidence>
<keyword evidence="1" id="KW-0732">Signal</keyword>